<evidence type="ECO:0000313" key="15">
    <source>
        <dbReference type="EMBL" id="HIQ91129.1"/>
    </source>
</evidence>
<evidence type="ECO:0000256" key="12">
    <source>
        <dbReference type="NCBIfam" id="TIGR04265"/>
    </source>
</evidence>
<dbReference type="CDD" id="cd09160">
    <property type="entry name" value="PLDc_SMU_988_like_2"/>
    <property type="match status" value="1"/>
</dbReference>
<organism evidence="15 16">
    <name type="scientific">Candidatus Coprosoma intestinipullorum</name>
    <dbReference type="NCBI Taxonomy" id="2840752"/>
    <lineage>
        <taxon>Bacteria</taxon>
        <taxon>Bacillati</taxon>
        <taxon>Bacillota</taxon>
        <taxon>Bacillota incertae sedis</taxon>
        <taxon>Candidatus Coprosoma</taxon>
    </lineage>
</organism>
<evidence type="ECO:0000256" key="7">
    <source>
        <dbReference type="ARBA" id="ARBA00022989"/>
    </source>
</evidence>
<comment type="caution">
    <text evidence="15">The sequence shown here is derived from an EMBL/GenBank/DDBJ whole genome shotgun (WGS) entry which is preliminary data.</text>
</comment>
<evidence type="ECO:0000256" key="8">
    <source>
        <dbReference type="ARBA" id="ARBA00023098"/>
    </source>
</evidence>
<evidence type="ECO:0000256" key="3">
    <source>
        <dbReference type="ARBA" id="ARBA00022516"/>
    </source>
</evidence>
<keyword evidence="8" id="KW-0443">Lipid metabolism</keyword>
<evidence type="ECO:0000256" key="4">
    <source>
        <dbReference type="ARBA" id="ARBA00022679"/>
    </source>
</evidence>
<dbReference type="PANTHER" id="PTHR21248">
    <property type="entry name" value="CARDIOLIPIN SYNTHASE"/>
    <property type="match status" value="1"/>
</dbReference>
<dbReference type="AlphaFoldDB" id="A0A9D1CYZ4"/>
<dbReference type="InterPro" id="IPR025202">
    <property type="entry name" value="PLD-like_dom"/>
</dbReference>
<dbReference type="CDD" id="cd09154">
    <property type="entry name" value="PLDc_SMU_988_like_1"/>
    <property type="match status" value="1"/>
</dbReference>
<dbReference type="PANTHER" id="PTHR21248:SF22">
    <property type="entry name" value="PHOSPHOLIPASE D"/>
    <property type="match status" value="1"/>
</dbReference>
<name>A0A9D1CYZ4_9FIRM</name>
<evidence type="ECO:0000256" key="1">
    <source>
        <dbReference type="ARBA" id="ARBA00004651"/>
    </source>
</evidence>
<dbReference type="NCBIfam" id="TIGR04265">
    <property type="entry name" value="bac_cardiolipin"/>
    <property type="match status" value="1"/>
</dbReference>
<dbReference type="PROSITE" id="PS50035">
    <property type="entry name" value="PLD"/>
    <property type="match status" value="2"/>
</dbReference>
<dbReference type="Pfam" id="PF13396">
    <property type="entry name" value="PLDc_N"/>
    <property type="match status" value="1"/>
</dbReference>
<reference evidence="15" key="1">
    <citation type="submission" date="2020-10" db="EMBL/GenBank/DDBJ databases">
        <authorList>
            <person name="Gilroy R."/>
        </authorList>
    </citation>
    <scope>NUCLEOTIDE SEQUENCE</scope>
    <source>
        <strain evidence="15">CHK147-3167</strain>
    </source>
</reference>
<keyword evidence="3" id="KW-0444">Lipid biosynthesis</keyword>
<keyword evidence="9 13" id="KW-0472">Membrane</keyword>
<evidence type="ECO:0000256" key="10">
    <source>
        <dbReference type="ARBA" id="ARBA00023209"/>
    </source>
</evidence>
<accession>A0A9D1CYZ4</accession>
<evidence type="ECO:0000259" key="14">
    <source>
        <dbReference type="PROSITE" id="PS50035"/>
    </source>
</evidence>
<evidence type="ECO:0000256" key="5">
    <source>
        <dbReference type="ARBA" id="ARBA00022692"/>
    </source>
</evidence>
<dbReference type="InterPro" id="IPR022924">
    <property type="entry name" value="Cardiolipin_synthase"/>
</dbReference>
<evidence type="ECO:0000256" key="9">
    <source>
        <dbReference type="ARBA" id="ARBA00023136"/>
    </source>
</evidence>
<keyword evidence="6" id="KW-0677">Repeat</keyword>
<evidence type="ECO:0000256" key="6">
    <source>
        <dbReference type="ARBA" id="ARBA00022737"/>
    </source>
</evidence>
<evidence type="ECO:0000313" key="16">
    <source>
        <dbReference type="Proteomes" id="UP000886786"/>
    </source>
</evidence>
<dbReference type="GO" id="GO:0005886">
    <property type="term" value="C:plasma membrane"/>
    <property type="evidence" value="ECO:0007669"/>
    <property type="project" value="UniProtKB-SubCell"/>
</dbReference>
<dbReference type="InterPro" id="IPR001736">
    <property type="entry name" value="PLipase_D/transphosphatidylase"/>
</dbReference>
<dbReference type="InterPro" id="IPR027379">
    <property type="entry name" value="CLS_N"/>
</dbReference>
<reference evidence="15" key="2">
    <citation type="journal article" date="2021" name="PeerJ">
        <title>Extensive microbial diversity within the chicken gut microbiome revealed by metagenomics and culture.</title>
        <authorList>
            <person name="Gilroy R."/>
            <person name="Ravi A."/>
            <person name="Getino M."/>
            <person name="Pursley I."/>
            <person name="Horton D.L."/>
            <person name="Alikhan N.F."/>
            <person name="Baker D."/>
            <person name="Gharbi K."/>
            <person name="Hall N."/>
            <person name="Watson M."/>
            <person name="Adriaenssens E.M."/>
            <person name="Foster-Nyarko E."/>
            <person name="Jarju S."/>
            <person name="Secka A."/>
            <person name="Antonio M."/>
            <person name="Oren A."/>
            <person name="Chaudhuri R.R."/>
            <person name="La Ragione R."/>
            <person name="Hildebrand F."/>
            <person name="Pallen M.J."/>
        </authorList>
    </citation>
    <scope>NUCLEOTIDE SEQUENCE</scope>
    <source>
        <strain evidence="15">CHK147-3167</strain>
    </source>
</reference>
<keyword evidence="11" id="KW-1208">Phospholipid metabolism</keyword>
<keyword evidence="5 13" id="KW-0812">Transmembrane</keyword>
<keyword evidence="10" id="KW-0594">Phospholipid biosynthesis</keyword>
<evidence type="ECO:0000256" key="13">
    <source>
        <dbReference type="SAM" id="Phobius"/>
    </source>
</evidence>
<keyword evidence="7 13" id="KW-1133">Transmembrane helix</keyword>
<feature type="transmembrane region" description="Helical" evidence="13">
    <location>
        <begin position="40"/>
        <end position="60"/>
    </location>
</feature>
<gene>
    <name evidence="15" type="primary">cls</name>
    <name evidence="15" type="ORF">IAB27_05860</name>
</gene>
<proteinExistence type="predicted"/>
<dbReference type="Proteomes" id="UP000886786">
    <property type="component" value="Unassembled WGS sequence"/>
</dbReference>
<evidence type="ECO:0000256" key="2">
    <source>
        <dbReference type="ARBA" id="ARBA00022475"/>
    </source>
</evidence>
<dbReference type="Pfam" id="PF13091">
    <property type="entry name" value="PLDc_2"/>
    <property type="match status" value="2"/>
</dbReference>
<dbReference type="Gene3D" id="3.30.870.10">
    <property type="entry name" value="Endonuclease Chain A"/>
    <property type="match status" value="2"/>
</dbReference>
<sequence length="515" mass="60124">MTKLLKKFISIITHRIFIIPLLMILQIALILLIILKYNQYFVHFYLISFILSFIMAIYIINGKSNPGYKIAWLIPTMGLPVFGIILYMIFGMNQLSTHEKKKLKKLYYKGQDNQNKKDLVMDELKYESLNAHNQAKYICDYSPSSVCKHTKTTYLSGGEVYFEKLMDALKKAHKYIFLEYFIIREGYMWNNILELLKTKVEEGVDVRLIYDDLGCIVTLPNHYEKRLNKLGIKTVVFNKFIPRLRSRFNNRDHRKIAVIDGYTCFTGGINLADEYMNKQVRFGYWKDNGIMLEGAAAWNFTTMFLSMWDFITGENTNLKEYMPPHELVYTTPSDGYIVPYEDNPWDHEAVGETIYLNLINKANRYIYITTPYLIIDNEMITALITAAKRGVDVKIITPGIPDKKIVSEVTKAYYNQLIEGGIRIYEFTKGFVHEKTFVVDDEYATVGTVNLDYRSLYLHFECGVWLYASSTIHNIKKDVQKTLKESREIKKKGIEKLSFFKNLKRQILKAFAPLM</sequence>
<feature type="domain" description="PLD phosphodiesterase" evidence="14">
    <location>
        <begin position="428"/>
        <end position="455"/>
    </location>
</feature>
<feature type="transmembrane region" description="Helical" evidence="13">
    <location>
        <begin position="12"/>
        <end position="34"/>
    </location>
</feature>
<keyword evidence="4" id="KW-0808">Transferase</keyword>
<protein>
    <recommendedName>
        <fullName evidence="12">Cardiolipin synthase</fullName>
        <ecNumber evidence="12">2.7.8.-</ecNumber>
    </recommendedName>
</protein>
<keyword evidence="2" id="KW-1003">Cell membrane</keyword>
<dbReference type="GO" id="GO:0032049">
    <property type="term" value="P:cardiolipin biosynthetic process"/>
    <property type="evidence" value="ECO:0007669"/>
    <property type="project" value="UniProtKB-UniRule"/>
</dbReference>
<dbReference type="EMBL" id="DVFV01000102">
    <property type="protein sequence ID" value="HIQ91129.1"/>
    <property type="molecule type" value="Genomic_DNA"/>
</dbReference>
<dbReference type="SUPFAM" id="SSF56024">
    <property type="entry name" value="Phospholipase D/nuclease"/>
    <property type="match status" value="2"/>
</dbReference>
<feature type="domain" description="PLD phosphodiesterase" evidence="14">
    <location>
        <begin position="248"/>
        <end position="275"/>
    </location>
</feature>
<evidence type="ECO:0000256" key="11">
    <source>
        <dbReference type="ARBA" id="ARBA00023264"/>
    </source>
</evidence>
<feature type="transmembrane region" description="Helical" evidence="13">
    <location>
        <begin position="72"/>
        <end position="90"/>
    </location>
</feature>
<dbReference type="GO" id="GO:0008808">
    <property type="term" value="F:cardiolipin synthase activity"/>
    <property type="evidence" value="ECO:0007669"/>
    <property type="project" value="UniProtKB-UniRule"/>
</dbReference>
<dbReference type="EC" id="2.7.8.-" evidence="12"/>
<dbReference type="SMART" id="SM00155">
    <property type="entry name" value="PLDc"/>
    <property type="match status" value="2"/>
</dbReference>
<comment type="subcellular location">
    <subcellularLocation>
        <location evidence="1">Cell membrane</location>
        <topology evidence="1">Multi-pass membrane protein</topology>
    </subcellularLocation>
</comment>